<accession>A0A062I988</accession>
<reference evidence="1 2" key="1">
    <citation type="submission" date="2014-04" db="EMBL/GenBank/DDBJ databases">
        <title>Comparative genomics and transcriptomics to identify genetic mechanisms underlying the emergence of carbapenem resistant Acinetobacter baumannii (CRAb).</title>
        <authorList>
            <person name="Harris A.D."/>
            <person name="Johnson K.J."/>
            <person name="George J."/>
            <person name="Nadendla S."/>
            <person name="Daugherty S.C."/>
            <person name="Parankush S."/>
            <person name="Sadzewicz L."/>
            <person name="Tallon L."/>
            <person name="Sengamalay N."/>
            <person name="Hazen T.H."/>
            <person name="Rasko D.A."/>
        </authorList>
    </citation>
    <scope>NUCLEOTIDE SEQUENCE [LARGE SCALE GENOMIC DNA]</scope>
    <source>
        <strain evidence="1 2">21072</strain>
    </source>
</reference>
<comment type="caution">
    <text evidence="1">The sequence shown here is derived from an EMBL/GenBank/DDBJ whole genome shotgun (WGS) entry which is preliminary data.</text>
</comment>
<protein>
    <submittedName>
        <fullName evidence="1">Uncharacterized protein</fullName>
    </submittedName>
</protein>
<sequence length="49" mass="5784">MGFLKKYPKNMNAITAKPEPELDCFTYLSRIHPKSLYIDGKLNYNLYRS</sequence>
<organism evidence="1 2">
    <name type="scientific">Acinetobacter baumannii 21072</name>
    <dbReference type="NCBI Taxonomy" id="1310697"/>
    <lineage>
        <taxon>Bacteria</taxon>
        <taxon>Pseudomonadati</taxon>
        <taxon>Pseudomonadota</taxon>
        <taxon>Gammaproteobacteria</taxon>
        <taxon>Moraxellales</taxon>
        <taxon>Moraxellaceae</taxon>
        <taxon>Acinetobacter</taxon>
        <taxon>Acinetobacter calcoaceticus/baumannii complex</taxon>
    </lineage>
</organism>
<evidence type="ECO:0000313" key="2">
    <source>
        <dbReference type="Proteomes" id="UP000027327"/>
    </source>
</evidence>
<proteinExistence type="predicted"/>
<dbReference type="AlphaFoldDB" id="A0A062I988"/>
<dbReference type="EMBL" id="JMOD01000101">
    <property type="protein sequence ID" value="KCY14453.1"/>
    <property type="molecule type" value="Genomic_DNA"/>
</dbReference>
<dbReference type="Proteomes" id="UP000027327">
    <property type="component" value="Unassembled WGS sequence"/>
</dbReference>
<name>A0A062I988_ACIBA</name>
<gene>
    <name evidence="1" type="ORF">J596_3633</name>
</gene>
<evidence type="ECO:0000313" key="1">
    <source>
        <dbReference type="EMBL" id="KCY14453.1"/>
    </source>
</evidence>